<dbReference type="Proteomes" id="UP000176288">
    <property type="component" value="Chromosome"/>
</dbReference>
<proteinExistence type="predicted"/>
<gene>
    <name evidence="2" type="ORF">BK816_08725</name>
</gene>
<reference evidence="2 3" key="1">
    <citation type="submission" date="2016-10" db="EMBL/GenBank/DDBJ databases">
        <title>Actinomyces aegypiusis sp. nov., isolated from the Aegypius monachus in Qinghai Tibet Plateau China.</title>
        <authorList>
            <person name="Wang Y."/>
        </authorList>
    </citation>
    <scope>NUCLEOTIDE SEQUENCE [LARGE SCALE GENOMIC DNA]</scope>
    <source>
        <strain evidence="2 3">VUL4_3</strain>
    </source>
</reference>
<dbReference type="EMBL" id="CP017812">
    <property type="protein sequence ID" value="AOZ73343.1"/>
    <property type="molecule type" value="Genomic_DNA"/>
</dbReference>
<feature type="transmembrane region" description="Helical" evidence="1">
    <location>
        <begin position="124"/>
        <end position="143"/>
    </location>
</feature>
<feature type="transmembrane region" description="Helical" evidence="1">
    <location>
        <begin position="163"/>
        <end position="185"/>
    </location>
</feature>
<keyword evidence="1" id="KW-1133">Transmembrane helix</keyword>
<evidence type="ECO:0000313" key="3">
    <source>
        <dbReference type="Proteomes" id="UP000176288"/>
    </source>
</evidence>
<name>A0A1D9MMF6_9ACTO</name>
<accession>A0A1D9MMF6</accession>
<feature type="transmembrane region" description="Helical" evidence="1">
    <location>
        <begin position="65"/>
        <end position="84"/>
    </location>
</feature>
<protein>
    <submittedName>
        <fullName evidence="2">Uncharacterized protein</fullName>
    </submittedName>
</protein>
<dbReference type="AlphaFoldDB" id="A0A1D9MMF6"/>
<keyword evidence="1" id="KW-0812">Transmembrane</keyword>
<dbReference type="KEGG" id="avu:BK816_08725"/>
<keyword evidence="1" id="KW-0472">Membrane</keyword>
<sequence length="193" mass="21632">MLPLLSATLLSIFLGVTWVYAALAHLLLFCWPIPGVPLLAGRGRVPAWLPALLRPKPYPTPNQIFAFKVNLSMIVLLLAEWSLLSFVPQTLKQFETWIYFAVLGYLLSLVVFVLFLWRMKQREMVALWVPALVFGLLVLAALPLDRAICGSETIACSAHFVPIYGIAFAFLPLVIYHVFAASNFLNLPAKYQD</sequence>
<evidence type="ECO:0000313" key="2">
    <source>
        <dbReference type="EMBL" id="AOZ73343.1"/>
    </source>
</evidence>
<organism evidence="2 3">
    <name type="scientific">Boudabousia tangfeifanii</name>
    <dbReference type="NCBI Taxonomy" id="1912795"/>
    <lineage>
        <taxon>Bacteria</taxon>
        <taxon>Bacillati</taxon>
        <taxon>Actinomycetota</taxon>
        <taxon>Actinomycetes</taxon>
        <taxon>Actinomycetales</taxon>
        <taxon>Actinomycetaceae</taxon>
        <taxon>Boudabousia</taxon>
    </lineage>
</organism>
<evidence type="ECO:0000256" key="1">
    <source>
        <dbReference type="SAM" id="Phobius"/>
    </source>
</evidence>
<keyword evidence="3" id="KW-1185">Reference proteome</keyword>
<feature type="transmembrane region" description="Helical" evidence="1">
    <location>
        <begin position="96"/>
        <end position="117"/>
    </location>
</feature>